<gene>
    <name evidence="2" type="ORF">NP596_17455</name>
</gene>
<evidence type="ECO:0000259" key="1">
    <source>
        <dbReference type="PROSITE" id="PS50164"/>
    </source>
</evidence>
<dbReference type="Pfam" id="PF01541">
    <property type="entry name" value="GIY-YIG"/>
    <property type="match status" value="1"/>
</dbReference>
<evidence type="ECO:0000313" key="3">
    <source>
        <dbReference type="Proteomes" id="UP001524586"/>
    </source>
</evidence>
<dbReference type="EMBL" id="JANIBK010000139">
    <property type="protein sequence ID" value="MCQ8130249.1"/>
    <property type="molecule type" value="Genomic_DNA"/>
</dbReference>
<name>A0ABT1UA56_9GAMM</name>
<reference evidence="2 3" key="1">
    <citation type="submission" date="2022-07" db="EMBL/GenBank/DDBJ databases">
        <title>Methylomonas rivi sp. nov., Methylomonas rosea sp. nov., Methylomonas aureus sp. nov. and Methylomonas subterranea sp. nov., four novel methanotrophs isolated from a freshwater creek and the deep terrestrial subsurface.</title>
        <authorList>
            <person name="Abin C."/>
            <person name="Sankaranarayanan K."/>
            <person name="Garner C."/>
            <person name="Sindelar R."/>
            <person name="Kotary K."/>
            <person name="Garner R."/>
            <person name="Barclay S."/>
            <person name="Lawson P."/>
            <person name="Krumholz L."/>
        </authorList>
    </citation>
    <scope>NUCLEOTIDE SEQUENCE [LARGE SCALE GENOMIC DNA]</scope>
    <source>
        <strain evidence="2 3">WSC-6</strain>
    </source>
</reference>
<proteinExistence type="predicted"/>
<dbReference type="PROSITE" id="PS50164">
    <property type="entry name" value="GIY_YIG"/>
    <property type="match status" value="1"/>
</dbReference>
<sequence length="289" mass="33780">MLTLADLFQYYGLKPEKIKLVRHGTEKTRQKKNVQLSILEIFQTDLEKFCYYQSFQQPKKFSKAEHIASFARTRGTTALFLGVWDIKGKLPPTEFNEQLLSRFREFQTEFDWTEEMVWYDLQRNPTMNELSQRLVIDWGKGTLAWVQNGSTIKNILEIKPQNPIGQFKSYDEILLSYQDLKLLIKEDAANSDWLARLSAVKGVYLIRDRLSGKLYVGSAYGDKGIYGRWAEYAKYGHGNNQQLIKLDCNHFEFSILETLPFGFDDEDVIAREKRWKDRLGTRQFGLNGN</sequence>
<comment type="caution">
    <text evidence="2">The sequence shown here is derived from an EMBL/GenBank/DDBJ whole genome shotgun (WGS) entry which is preliminary data.</text>
</comment>
<organism evidence="2 3">
    <name type="scientific">Methylomonas rivi</name>
    <dbReference type="NCBI Taxonomy" id="2952226"/>
    <lineage>
        <taxon>Bacteria</taxon>
        <taxon>Pseudomonadati</taxon>
        <taxon>Pseudomonadota</taxon>
        <taxon>Gammaproteobacteria</taxon>
        <taxon>Methylococcales</taxon>
        <taxon>Methylococcaceae</taxon>
        <taxon>Methylomonas</taxon>
    </lineage>
</organism>
<keyword evidence="3" id="KW-1185">Reference proteome</keyword>
<feature type="domain" description="GIY-YIG" evidence="1">
    <location>
        <begin position="199"/>
        <end position="288"/>
    </location>
</feature>
<protein>
    <submittedName>
        <fullName evidence="2">GIY-YIG nuclease family protein</fullName>
    </submittedName>
</protein>
<dbReference type="InterPro" id="IPR000305">
    <property type="entry name" value="GIY-YIG_endonuc"/>
</dbReference>
<dbReference type="InterPro" id="IPR035901">
    <property type="entry name" value="GIY-YIG_endonuc_sf"/>
</dbReference>
<evidence type="ECO:0000313" key="2">
    <source>
        <dbReference type="EMBL" id="MCQ8130249.1"/>
    </source>
</evidence>
<dbReference type="Proteomes" id="UP001524586">
    <property type="component" value="Unassembled WGS sequence"/>
</dbReference>
<dbReference type="RefSeq" id="WP_256616673.1">
    <property type="nucleotide sequence ID" value="NZ_JANIBK010000139.1"/>
</dbReference>
<accession>A0ABT1UA56</accession>
<dbReference type="Gene3D" id="3.40.1440.10">
    <property type="entry name" value="GIY-YIG endonuclease"/>
    <property type="match status" value="1"/>
</dbReference>
<dbReference type="SUPFAM" id="SSF82771">
    <property type="entry name" value="GIY-YIG endonuclease"/>
    <property type="match status" value="1"/>
</dbReference>
<dbReference type="CDD" id="cd10446">
    <property type="entry name" value="GIY-YIG_unchar_1"/>
    <property type="match status" value="1"/>
</dbReference>